<gene>
    <name evidence="2" type="ORF">LAZ67_3006291</name>
</gene>
<dbReference type="PANTHER" id="PTHR47170:SF2">
    <property type="entry name" value="MALONYL-COA:ACP TRANSACYLASE (MAT) DOMAIN-CONTAINING PROTEIN"/>
    <property type="match status" value="1"/>
</dbReference>
<dbReference type="Proteomes" id="UP001235939">
    <property type="component" value="Chromosome 03"/>
</dbReference>
<dbReference type="InterPro" id="IPR052760">
    <property type="entry name" value="Mitochondrial_malonyltrans"/>
</dbReference>
<dbReference type="InterPro" id="IPR014043">
    <property type="entry name" value="Acyl_transferase_dom"/>
</dbReference>
<protein>
    <submittedName>
        <fullName evidence="2">MCAT</fullName>
    </submittedName>
</protein>
<dbReference type="PANTHER" id="PTHR47170">
    <property type="entry name" value="MALONYL-COA ACP TRANSACYLASE, ACP-BINDING"/>
    <property type="match status" value="1"/>
</dbReference>
<keyword evidence="3" id="KW-1185">Reference proteome</keyword>
<dbReference type="SMART" id="SM00827">
    <property type="entry name" value="PKS_AT"/>
    <property type="match status" value="1"/>
</dbReference>
<dbReference type="Pfam" id="PF00698">
    <property type="entry name" value="Acyl_transf_1"/>
    <property type="match status" value="1"/>
</dbReference>
<evidence type="ECO:0000313" key="3">
    <source>
        <dbReference type="Proteomes" id="UP001235939"/>
    </source>
</evidence>
<evidence type="ECO:0000313" key="2">
    <source>
        <dbReference type="EMBL" id="UYV66050.1"/>
    </source>
</evidence>
<dbReference type="InterPro" id="IPR016036">
    <property type="entry name" value="Malonyl_transacylase_ACP-bd"/>
</dbReference>
<feature type="domain" description="Malonyl-CoA:ACP transacylase (MAT)" evidence="1">
    <location>
        <begin position="16"/>
        <end position="319"/>
    </location>
</feature>
<dbReference type="Gene3D" id="3.40.366.10">
    <property type="entry name" value="Malonyl-Coenzyme A Acyl Carrier Protein, domain 2"/>
    <property type="match status" value="1"/>
</dbReference>
<dbReference type="SUPFAM" id="SSF55048">
    <property type="entry name" value="Probable ACP-binding domain of malonyl-CoA ACP transacylase"/>
    <property type="match status" value="1"/>
</dbReference>
<dbReference type="InterPro" id="IPR016035">
    <property type="entry name" value="Acyl_Trfase/lysoPLipase"/>
</dbReference>
<dbReference type="SUPFAM" id="SSF52151">
    <property type="entry name" value="FabD/lysophospholipase-like"/>
    <property type="match status" value="1"/>
</dbReference>
<evidence type="ECO:0000259" key="1">
    <source>
        <dbReference type="SMART" id="SM00827"/>
    </source>
</evidence>
<dbReference type="Gene3D" id="3.30.70.250">
    <property type="entry name" value="Malonyl-CoA ACP transacylase, ACP-binding"/>
    <property type="match status" value="1"/>
</dbReference>
<organism evidence="2 3">
    <name type="scientific">Cordylochernes scorpioides</name>
    <dbReference type="NCBI Taxonomy" id="51811"/>
    <lineage>
        <taxon>Eukaryota</taxon>
        <taxon>Metazoa</taxon>
        <taxon>Ecdysozoa</taxon>
        <taxon>Arthropoda</taxon>
        <taxon>Chelicerata</taxon>
        <taxon>Arachnida</taxon>
        <taxon>Pseudoscorpiones</taxon>
        <taxon>Cheliferoidea</taxon>
        <taxon>Chernetidae</taxon>
        <taxon>Cordylochernes</taxon>
    </lineage>
</organism>
<dbReference type="EMBL" id="CP092865">
    <property type="protein sequence ID" value="UYV66050.1"/>
    <property type="molecule type" value="Genomic_DNA"/>
</dbReference>
<reference evidence="2 3" key="1">
    <citation type="submission" date="2022-01" db="EMBL/GenBank/DDBJ databases">
        <title>A chromosomal length assembly of Cordylochernes scorpioides.</title>
        <authorList>
            <person name="Zeh D."/>
            <person name="Zeh J."/>
        </authorList>
    </citation>
    <scope>NUCLEOTIDE SEQUENCE [LARGE SCALE GENOMIC DNA]</scope>
    <source>
        <strain evidence="2">IN4F17</strain>
        <tissue evidence="2">Whole Body</tissue>
    </source>
</reference>
<dbReference type="InterPro" id="IPR001227">
    <property type="entry name" value="Ac_transferase_dom_sf"/>
</dbReference>
<proteinExistence type="predicted"/>
<accession>A0ABY6KEH4</accession>
<name>A0ABY6KEH4_9ARAC</name>
<sequence length="323" mass="35757">MVQAMIIMSYILGMWQGSQFVGMGKHLLEIPRVEEMFRVAKTILGYDLMDKCLHGPSKELNSTEICQPAVFVTSLAAVEKLREINPNAINHCVATAGFSVGEITALVFAGVLKFEDAALRLVNVRAKAMQAASEMVPSGMMTVFLRPDARIKFACQAAAKWCEKQGVEMPVCGVGNYLFAGCKVISGHMEALKFIETHAKDFGIKKYKYLPVSGGFHTELMKPAAQVVEKALNSVNFSQPRVQLYLNTTGHRYRGPAEKLKDAIVRQIYRPVLWEQSLHQLYSRSPQIEEFPSTYECGPGTQLKSMLKVINGKAGKQCTSISV</sequence>